<organism evidence="1 2">
    <name type="scientific">Sphingobacterium kyonggiense</name>
    <dbReference type="NCBI Taxonomy" id="714075"/>
    <lineage>
        <taxon>Bacteria</taxon>
        <taxon>Pseudomonadati</taxon>
        <taxon>Bacteroidota</taxon>
        <taxon>Sphingobacteriia</taxon>
        <taxon>Sphingobacteriales</taxon>
        <taxon>Sphingobacteriaceae</taxon>
        <taxon>Sphingobacterium</taxon>
    </lineage>
</organism>
<evidence type="ECO:0000313" key="1">
    <source>
        <dbReference type="EMBL" id="GAA4139807.1"/>
    </source>
</evidence>
<gene>
    <name evidence="1" type="ORF">GCM10022216_18340</name>
</gene>
<keyword evidence="2" id="KW-1185">Reference proteome</keyword>
<comment type="caution">
    <text evidence="1">The sequence shown here is derived from an EMBL/GenBank/DDBJ whole genome shotgun (WGS) entry which is preliminary data.</text>
</comment>
<dbReference type="EMBL" id="BAAAZI010000007">
    <property type="protein sequence ID" value="GAA4139807.1"/>
    <property type="molecule type" value="Genomic_DNA"/>
</dbReference>
<reference evidence="2" key="1">
    <citation type="journal article" date="2019" name="Int. J. Syst. Evol. Microbiol.">
        <title>The Global Catalogue of Microorganisms (GCM) 10K type strain sequencing project: providing services to taxonomists for standard genome sequencing and annotation.</title>
        <authorList>
            <consortium name="The Broad Institute Genomics Platform"/>
            <consortium name="The Broad Institute Genome Sequencing Center for Infectious Disease"/>
            <person name="Wu L."/>
            <person name="Ma J."/>
        </authorList>
    </citation>
    <scope>NUCLEOTIDE SEQUENCE [LARGE SCALE GENOMIC DNA]</scope>
    <source>
        <strain evidence="2">JCM 16704</strain>
    </source>
</reference>
<dbReference type="RefSeq" id="WP_344674400.1">
    <property type="nucleotide sequence ID" value="NZ_BAAAZI010000007.1"/>
</dbReference>
<protein>
    <submittedName>
        <fullName evidence="1">Fasciclin domain-containing protein</fullName>
    </submittedName>
</protein>
<evidence type="ECO:0000313" key="2">
    <source>
        <dbReference type="Proteomes" id="UP001500101"/>
    </source>
</evidence>
<proteinExistence type="predicted"/>
<accession>A0ABP7YQS6</accession>
<sequence length="242" mass="27026">MKKIIAILFFGTLFLGVACKKDYFHDTGVQKGVFDGSSLEFIHSRPDLFDSLSKVIKLAGMEEFIDKNPNSFFAAPDYTIQRSVNALNKFLYDNGKDTVVRLEQIHPDIWKSYLSLYIFNKVLFLKDVPQIDTLNMNVYPGQGFATVANQNMNLGVLYNDVKSSGSGGSQVVKYAGYRQLYISYINNLSDLQALGAMINAPVATSNIKTNNGVVHVLNLNKHNFGFDTFKFISSVYSKGLVN</sequence>
<dbReference type="SUPFAM" id="SSF82153">
    <property type="entry name" value="FAS1 domain"/>
    <property type="match status" value="1"/>
</dbReference>
<dbReference type="PROSITE" id="PS51257">
    <property type="entry name" value="PROKAR_LIPOPROTEIN"/>
    <property type="match status" value="1"/>
</dbReference>
<name>A0ABP7YQS6_9SPHI</name>
<dbReference type="Gene3D" id="2.30.180.10">
    <property type="entry name" value="FAS1 domain"/>
    <property type="match status" value="1"/>
</dbReference>
<dbReference type="InterPro" id="IPR036378">
    <property type="entry name" value="FAS1_dom_sf"/>
</dbReference>
<dbReference type="Proteomes" id="UP001500101">
    <property type="component" value="Unassembled WGS sequence"/>
</dbReference>